<comment type="similarity">
    <text evidence="1">Belongs to the LysR transcriptional regulatory family.</text>
</comment>
<accession>A0A250IJG8</accession>
<keyword evidence="7" id="KW-1185">Reference proteome</keyword>
<sequence>MPKRKKQSPLLFEEVMPLHAFVRAVEDGGFSAAARRLGLTPSAVSKQVAHLEARLGARLLRRTTHHVSLTEAGSVFYRHCRRVLAEMEEAALAVTALDDRPRGLLRISAPSVLGELHVGAAAVAFQESFPDVQVDLDASDRVVDLVEEGFDLAIRIADALEDSTLIVRRLVPEERLLCASPLYLQQRGIPRSPEELVGHDCLLFKRSRSTAEWRFVERDGTRSVHVAGHFQANNNVVLRQAVVRGRGIANLPRYLVLEELRTGALVPLLTEFPVASRDIFLVYPHRKLVPAKVRAFADFCVRYFRSLLGPGRTQEH</sequence>
<dbReference type="InterPro" id="IPR005119">
    <property type="entry name" value="LysR_subst-bd"/>
</dbReference>
<evidence type="ECO:0000256" key="4">
    <source>
        <dbReference type="ARBA" id="ARBA00023163"/>
    </source>
</evidence>
<gene>
    <name evidence="6" type="ORF">MEBOL_004759</name>
</gene>
<keyword evidence="2" id="KW-0805">Transcription regulation</keyword>
<dbReference type="FunFam" id="3.40.190.290:FF:000001">
    <property type="entry name" value="Transcriptional regulator, LysR family"/>
    <property type="match status" value="1"/>
</dbReference>
<dbReference type="CDD" id="cd08422">
    <property type="entry name" value="PBP2_CrgA_like"/>
    <property type="match status" value="1"/>
</dbReference>
<organism evidence="6 7">
    <name type="scientific">Melittangium boletus DSM 14713</name>
    <dbReference type="NCBI Taxonomy" id="1294270"/>
    <lineage>
        <taxon>Bacteria</taxon>
        <taxon>Pseudomonadati</taxon>
        <taxon>Myxococcota</taxon>
        <taxon>Myxococcia</taxon>
        <taxon>Myxococcales</taxon>
        <taxon>Cystobacterineae</taxon>
        <taxon>Archangiaceae</taxon>
        <taxon>Melittangium</taxon>
    </lineage>
</organism>
<dbReference type="KEGG" id="mbd:MEBOL_004759"/>
<dbReference type="GO" id="GO:0003700">
    <property type="term" value="F:DNA-binding transcription factor activity"/>
    <property type="evidence" value="ECO:0007669"/>
    <property type="project" value="InterPro"/>
</dbReference>
<dbReference type="GO" id="GO:0006351">
    <property type="term" value="P:DNA-templated transcription"/>
    <property type="evidence" value="ECO:0007669"/>
    <property type="project" value="TreeGrafter"/>
</dbReference>
<feature type="domain" description="HTH lysR-type" evidence="5">
    <location>
        <begin position="18"/>
        <end position="70"/>
    </location>
</feature>
<dbReference type="PANTHER" id="PTHR30537">
    <property type="entry name" value="HTH-TYPE TRANSCRIPTIONAL REGULATOR"/>
    <property type="match status" value="1"/>
</dbReference>
<name>A0A250IJG8_9BACT</name>
<protein>
    <recommendedName>
        <fullName evidence="5">HTH lysR-type domain-containing protein</fullName>
    </recommendedName>
</protein>
<dbReference type="InterPro" id="IPR000847">
    <property type="entry name" value="LysR_HTH_N"/>
</dbReference>
<evidence type="ECO:0000256" key="2">
    <source>
        <dbReference type="ARBA" id="ARBA00023015"/>
    </source>
</evidence>
<evidence type="ECO:0000259" key="5">
    <source>
        <dbReference type="PROSITE" id="PS50931"/>
    </source>
</evidence>
<dbReference type="SUPFAM" id="SSF46785">
    <property type="entry name" value="Winged helix' DNA-binding domain"/>
    <property type="match status" value="1"/>
</dbReference>
<dbReference type="PANTHER" id="PTHR30537:SF5">
    <property type="entry name" value="HTH-TYPE TRANSCRIPTIONAL ACTIVATOR TTDR-RELATED"/>
    <property type="match status" value="1"/>
</dbReference>
<dbReference type="Proteomes" id="UP000217289">
    <property type="component" value="Chromosome"/>
</dbReference>
<keyword evidence="3" id="KW-0238">DNA-binding</keyword>
<dbReference type="PROSITE" id="PS50931">
    <property type="entry name" value="HTH_LYSR"/>
    <property type="match status" value="1"/>
</dbReference>
<dbReference type="FunFam" id="1.10.10.10:FF:000001">
    <property type="entry name" value="LysR family transcriptional regulator"/>
    <property type="match status" value="1"/>
</dbReference>
<dbReference type="EMBL" id="CP022163">
    <property type="protein sequence ID" value="ATB31297.1"/>
    <property type="molecule type" value="Genomic_DNA"/>
</dbReference>
<evidence type="ECO:0000256" key="1">
    <source>
        <dbReference type="ARBA" id="ARBA00009437"/>
    </source>
</evidence>
<evidence type="ECO:0000313" key="7">
    <source>
        <dbReference type="Proteomes" id="UP000217289"/>
    </source>
</evidence>
<dbReference type="InterPro" id="IPR036388">
    <property type="entry name" value="WH-like_DNA-bd_sf"/>
</dbReference>
<dbReference type="InterPro" id="IPR058163">
    <property type="entry name" value="LysR-type_TF_proteobact-type"/>
</dbReference>
<dbReference type="OrthoDB" id="5416547at2"/>
<dbReference type="Pfam" id="PF00126">
    <property type="entry name" value="HTH_1"/>
    <property type="match status" value="1"/>
</dbReference>
<reference evidence="6 7" key="1">
    <citation type="submission" date="2017-06" db="EMBL/GenBank/DDBJ databases">
        <authorList>
            <person name="Kim H.J."/>
            <person name="Triplett B.A."/>
        </authorList>
    </citation>
    <scope>NUCLEOTIDE SEQUENCE [LARGE SCALE GENOMIC DNA]</scope>
    <source>
        <strain evidence="6 7">DSM 14713</strain>
    </source>
</reference>
<keyword evidence="4" id="KW-0804">Transcription</keyword>
<proteinExistence type="inferred from homology"/>
<dbReference type="Gene3D" id="3.40.190.290">
    <property type="match status" value="1"/>
</dbReference>
<dbReference type="Gene3D" id="1.10.10.10">
    <property type="entry name" value="Winged helix-like DNA-binding domain superfamily/Winged helix DNA-binding domain"/>
    <property type="match status" value="1"/>
</dbReference>
<dbReference type="RefSeq" id="WP_095979641.1">
    <property type="nucleotide sequence ID" value="NZ_CP022163.1"/>
</dbReference>
<dbReference type="Pfam" id="PF03466">
    <property type="entry name" value="LysR_substrate"/>
    <property type="match status" value="1"/>
</dbReference>
<dbReference type="GO" id="GO:0043565">
    <property type="term" value="F:sequence-specific DNA binding"/>
    <property type="evidence" value="ECO:0007669"/>
    <property type="project" value="TreeGrafter"/>
</dbReference>
<evidence type="ECO:0000256" key="3">
    <source>
        <dbReference type="ARBA" id="ARBA00023125"/>
    </source>
</evidence>
<dbReference type="AlphaFoldDB" id="A0A250IJG8"/>
<dbReference type="SUPFAM" id="SSF53850">
    <property type="entry name" value="Periplasmic binding protein-like II"/>
    <property type="match status" value="1"/>
</dbReference>
<dbReference type="PRINTS" id="PR00039">
    <property type="entry name" value="HTHLYSR"/>
</dbReference>
<dbReference type="InterPro" id="IPR036390">
    <property type="entry name" value="WH_DNA-bd_sf"/>
</dbReference>
<evidence type="ECO:0000313" key="6">
    <source>
        <dbReference type="EMBL" id="ATB31297.1"/>
    </source>
</evidence>